<dbReference type="SUPFAM" id="SSF48439">
    <property type="entry name" value="Protein prenylyltransferase"/>
    <property type="match status" value="1"/>
</dbReference>
<evidence type="ECO:0000256" key="2">
    <source>
        <dbReference type="ARBA" id="ARBA00006734"/>
    </source>
</evidence>
<dbReference type="GO" id="GO:0005965">
    <property type="term" value="C:protein farnesyltransferase complex"/>
    <property type="evidence" value="ECO:0007669"/>
    <property type="project" value="TreeGrafter"/>
</dbReference>
<keyword evidence="6 15" id="KW-0808">Transferase</keyword>
<dbReference type="Gene3D" id="1.25.40.120">
    <property type="entry name" value="Protein prenylyltransferase"/>
    <property type="match status" value="1"/>
</dbReference>
<keyword evidence="7" id="KW-0677">Repeat</keyword>
<dbReference type="Proteomes" id="UP000242146">
    <property type="component" value="Unassembled WGS sequence"/>
</dbReference>
<comment type="similarity">
    <text evidence="2">Belongs to the protein prenyltransferase subunit alpha family.</text>
</comment>
<evidence type="ECO:0000256" key="7">
    <source>
        <dbReference type="ARBA" id="ARBA00022737"/>
    </source>
</evidence>
<dbReference type="InterPro" id="IPR002088">
    <property type="entry name" value="Prenyl_trans_a"/>
</dbReference>
<dbReference type="OrthoDB" id="10255768at2759"/>
<dbReference type="PANTHER" id="PTHR11129">
    <property type="entry name" value="PROTEIN FARNESYLTRANSFERASE ALPHA SUBUNIT/RAB GERANYLGERANYL TRANSFERASE ALPHA SUBUNIT"/>
    <property type="match status" value="1"/>
</dbReference>
<evidence type="ECO:0000256" key="9">
    <source>
        <dbReference type="ARBA" id="ARBA00040965"/>
    </source>
</evidence>
<name>A0A1X2GR41_9FUNG</name>
<evidence type="ECO:0000256" key="6">
    <source>
        <dbReference type="ARBA" id="ARBA00022679"/>
    </source>
</evidence>
<evidence type="ECO:0000256" key="3">
    <source>
        <dbReference type="ARBA" id="ARBA00012700"/>
    </source>
</evidence>
<accession>A0A1X2GR41</accession>
<reference evidence="15 16" key="1">
    <citation type="submission" date="2016-07" db="EMBL/GenBank/DDBJ databases">
        <title>Pervasive Adenine N6-methylation of Active Genes in Fungi.</title>
        <authorList>
            <consortium name="DOE Joint Genome Institute"/>
            <person name="Mondo S.J."/>
            <person name="Dannebaum R.O."/>
            <person name="Kuo R.C."/>
            <person name="Labutti K."/>
            <person name="Haridas S."/>
            <person name="Kuo A."/>
            <person name="Salamov A."/>
            <person name="Ahrendt S.R."/>
            <person name="Lipzen A."/>
            <person name="Sullivan W."/>
            <person name="Andreopoulos W.B."/>
            <person name="Clum A."/>
            <person name="Lindquist E."/>
            <person name="Daum C."/>
            <person name="Ramamoorthy G.K."/>
            <person name="Gryganskyi A."/>
            <person name="Culley D."/>
            <person name="Magnuson J.K."/>
            <person name="James T.Y."/>
            <person name="O'Malley M.A."/>
            <person name="Stajich J.E."/>
            <person name="Spatafora J.W."/>
            <person name="Visel A."/>
            <person name="Grigoriev I.V."/>
        </authorList>
    </citation>
    <scope>NUCLEOTIDE SEQUENCE [LARGE SCALE GENOMIC DNA]</scope>
    <source>
        <strain evidence="15 16">NRRL 3301</strain>
    </source>
</reference>
<gene>
    <name evidence="15" type="ORF">DM01DRAFT_259193</name>
</gene>
<sequence length="256" mass="30243">MEIPYSQRPEWSDVTPIPQDDGPNPLVPIAYAPESDIIDMNPAHYTIWQYRQQVLFALHADMVLELNYLDDIAENQVKNYQVWHHRQVIVDALGNGDREIPFINGILEEDSKNYHAWSYRQWVVKRFSLWLQDWTYTDDMITLDLRNNSAWNYRYFLLFSSPEQPTEDTLIKEVDYTKNKIPLTTLGPFLQELLDEHVAAPQLFSTWIDLYIQEATNTNQPINPKALEYCDRLADELDPIRKKYWAYKKSKAAELK</sequence>
<evidence type="ECO:0000256" key="5">
    <source>
        <dbReference type="ARBA" id="ARBA00022602"/>
    </source>
</evidence>
<keyword evidence="8" id="KW-0460">Magnesium</keyword>
<dbReference type="PROSITE" id="PS51147">
    <property type="entry name" value="PFTA"/>
    <property type="match status" value="4"/>
</dbReference>
<evidence type="ECO:0000313" key="15">
    <source>
        <dbReference type="EMBL" id="ORX58757.1"/>
    </source>
</evidence>
<evidence type="ECO:0000256" key="8">
    <source>
        <dbReference type="ARBA" id="ARBA00022842"/>
    </source>
</evidence>
<dbReference type="EMBL" id="MCGT01000006">
    <property type="protein sequence ID" value="ORX58757.1"/>
    <property type="molecule type" value="Genomic_DNA"/>
</dbReference>
<keyword evidence="16" id="KW-1185">Reference proteome</keyword>
<keyword evidence="5" id="KW-0637">Prenyltransferase</keyword>
<dbReference type="GO" id="GO:0004662">
    <property type="term" value="F:CAAX-protein geranylgeranyltransferase activity"/>
    <property type="evidence" value="ECO:0007669"/>
    <property type="project" value="UniProtKB-EC"/>
</dbReference>
<comment type="cofactor">
    <cofactor evidence="1">
        <name>Mg(2+)</name>
        <dbReference type="ChEBI" id="CHEBI:18420"/>
    </cofactor>
</comment>
<evidence type="ECO:0000313" key="16">
    <source>
        <dbReference type="Proteomes" id="UP000242146"/>
    </source>
</evidence>
<evidence type="ECO:0000256" key="1">
    <source>
        <dbReference type="ARBA" id="ARBA00001946"/>
    </source>
</evidence>
<proteinExistence type="inferred from homology"/>
<evidence type="ECO:0000256" key="13">
    <source>
        <dbReference type="ARBA" id="ARBA00043219"/>
    </source>
</evidence>
<evidence type="ECO:0000256" key="11">
    <source>
        <dbReference type="ARBA" id="ARBA00042436"/>
    </source>
</evidence>
<organism evidence="15 16">
    <name type="scientific">Hesseltinella vesiculosa</name>
    <dbReference type="NCBI Taxonomy" id="101127"/>
    <lineage>
        <taxon>Eukaryota</taxon>
        <taxon>Fungi</taxon>
        <taxon>Fungi incertae sedis</taxon>
        <taxon>Mucoromycota</taxon>
        <taxon>Mucoromycotina</taxon>
        <taxon>Mucoromycetes</taxon>
        <taxon>Mucorales</taxon>
        <taxon>Cunninghamellaceae</taxon>
        <taxon>Hesseltinella</taxon>
    </lineage>
</organism>
<dbReference type="AlphaFoldDB" id="A0A1X2GR41"/>
<dbReference type="GO" id="GO:0005953">
    <property type="term" value="C:CAAX-protein geranylgeranyltransferase complex"/>
    <property type="evidence" value="ECO:0007669"/>
    <property type="project" value="EnsemblFungi"/>
</dbReference>
<comment type="caution">
    <text evidence="15">The sequence shown here is derived from an EMBL/GenBank/DDBJ whole genome shotgun (WGS) entry which is preliminary data.</text>
</comment>
<dbReference type="EC" id="2.5.1.59" evidence="3"/>
<dbReference type="STRING" id="101127.A0A1X2GR41"/>
<evidence type="ECO:0000256" key="14">
    <source>
        <dbReference type="SAM" id="MobiDB-lite"/>
    </source>
</evidence>
<dbReference type="EC" id="2.5.1.58" evidence="4"/>
<evidence type="ECO:0000256" key="10">
    <source>
        <dbReference type="ARBA" id="ARBA00041392"/>
    </source>
</evidence>
<dbReference type="PANTHER" id="PTHR11129:SF1">
    <property type="entry name" value="PROTEIN FARNESYLTRANSFERASE_GERANYLGERANYLTRANSFERASE TYPE-1 SUBUNIT ALPHA"/>
    <property type="match status" value="1"/>
</dbReference>
<protein>
    <recommendedName>
        <fullName evidence="9">Protein farnesyltransferase/geranylgeranyltransferase type-1 subunit alpha</fullName>
        <ecNumber evidence="4">2.5.1.58</ecNumber>
        <ecNumber evidence="3">2.5.1.59</ecNumber>
    </recommendedName>
    <alternativeName>
        <fullName evidence="12">CAAX farnesyltransferase subunit alpha</fullName>
    </alternativeName>
    <alternativeName>
        <fullName evidence="11">FTase-alpha</fullName>
    </alternativeName>
    <alternativeName>
        <fullName evidence="10">Ras proteins prenyltransferase subunit alpha</fullName>
    </alternativeName>
    <alternativeName>
        <fullName evidence="13">Type I protein geranyl-geranyltransferase subunit alpha</fullName>
    </alternativeName>
</protein>
<evidence type="ECO:0000256" key="12">
    <source>
        <dbReference type="ARBA" id="ARBA00043086"/>
    </source>
</evidence>
<dbReference type="GO" id="GO:0004660">
    <property type="term" value="F:protein farnesyltransferase activity"/>
    <property type="evidence" value="ECO:0007669"/>
    <property type="project" value="UniProtKB-EC"/>
</dbReference>
<dbReference type="Pfam" id="PF01239">
    <property type="entry name" value="PPTA"/>
    <property type="match status" value="4"/>
</dbReference>
<feature type="region of interest" description="Disordered" evidence="14">
    <location>
        <begin position="1"/>
        <end position="24"/>
    </location>
</feature>
<evidence type="ECO:0000256" key="4">
    <source>
        <dbReference type="ARBA" id="ARBA00012702"/>
    </source>
</evidence>